<sequence>ALKQQHAEALLSSRSSLHDYLQLEHDEEDATDIYLSDEVAFCLAMESLYRAGMKRPNFKAGSPYLYV</sequence>
<organism evidence="1 2">
    <name type="scientific">Marasmius crinis-equi</name>
    <dbReference type="NCBI Taxonomy" id="585013"/>
    <lineage>
        <taxon>Eukaryota</taxon>
        <taxon>Fungi</taxon>
        <taxon>Dikarya</taxon>
        <taxon>Basidiomycota</taxon>
        <taxon>Agaricomycotina</taxon>
        <taxon>Agaricomycetes</taxon>
        <taxon>Agaricomycetidae</taxon>
        <taxon>Agaricales</taxon>
        <taxon>Marasmiineae</taxon>
        <taxon>Marasmiaceae</taxon>
        <taxon>Marasmius</taxon>
    </lineage>
</organism>
<dbReference type="EMBL" id="JBAHYK010005797">
    <property type="protein sequence ID" value="KAL0562426.1"/>
    <property type="molecule type" value="Genomic_DNA"/>
</dbReference>
<feature type="non-terminal residue" evidence="1">
    <location>
        <position position="1"/>
    </location>
</feature>
<name>A0ABR3EHT2_9AGAR</name>
<protein>
    <submittedName>
        <fullName evidence="1">Uncharacterized protein</fullName>
    </submittedName>
</protein>
<evidence type="ECO:0000313" key="1">
    <source>
        <dbReference type="EMBL" id="KAL0562426.1"/>
    </source>
</evidence>
<evidence type="ECO:0000313" key="2">
    <source>
        <dbReference type="Proteomes" id="UP001465976"/>
    </source>
</evidence>
<accession>A0ABR3EHT2</accession>
<keyword evidence="2" id="KW-1185">Reference proteome</keyword>
<gene>
    <name evidence="1" type="ORF">V5O48_019661</name>
</gene>
<reference evidence="1 2" key="1">
    <citation type="submission" date="2024-02" db="EMBL/GenBank/DDBJ databases">
        <title>A draft genome for the cacao thread blight pathogen Marasmius crinis-equi.</title>
        <authorList>
            <person name="Cohen S.P."/>
            <person name="Baruah I.K."/>
            <person name="Amoako-Attah I."/>
            <person name="Bukari Y."/>
            <person name="Meinhardt L.W."/>
            <person name="Bailey B.A."/>
        </authorList>
    </citation>
    <scope>NUCLEOTIDE SEQUENCE [LARGE SCALE GENOMIC DNA]</scope>
    <source>
        <strain evidence="1 2">GH-76</strain>
    </source>
</reference>
<dbReference type="Proteomes" id="UP001465976">
    <property type="component" value="Unassembled WGS sequence"/>
</dbReference>
<proteinExistence type="predicted"/>
<comment type="caution">
    <text evidence="1">The sequence shown here is derived from an EMBL/GenBank/DDBJ whole genome shotgun (WGS) entry which is preliminary data.</text>
</comment>